<dbReference type="GeneID" id="97918285"/>
<evidence type="ECO:0000313" key="4">
    <source>
        <dbReference type="EMBL" id="AAQ97959.1"/>
    </source>
</evidence>
<keyword evidence="4" id="KW-0614">Plasmid</keyword>
<gene>
    <name evidence="4" type="primary">virB9</name>
</gene>
<dbReference type="CDD" id="cd06911">
    <property type="entry name" value="VirB9_CagX_TrbG"/>
    <property type="match status" value="1"/>
</dbReference>
<comment type="similarity">
    <text evidence="1">Belongs to the TrbG/VirB9 family.</text>
</comment>
<protein>
    <submittedName>
        <fullName evidence="4">VirB9</fullName>
    </submittedName>
</protein>
<dbReference type="Pfam" id="PF03524">
    <property type="entry name" value="CagX"/>
    <property type="match status" value="1"/>
</dbReference>
<feature type="chain" id="PRO_5004280887" evidence="3">
    <location>
        <begin position="23"/>
        <end position="275"/>
    </location>
</feature>
<name>Q6TFR1_ERWAM</name>
<evidence type="ECO:0000256" key="1">
    <source>
        <dbReference type="ARBA" id="ARBA00006135"/>
    </source>
</evidence>
<dbReference type="AlphaFoldDB" id="Q6TFR1"/>
<dbReference type="RefSeq" id="WP_011154501.1">
    <property type="nucleotide sequence ID" value="NC_005247.1"/>
</dbReference>
<accession>Q6TFR1</accession>
<keyword evidence="2 3" id="KW-0732">Signal</keyword>
<dbReference type="Gene3D" id="2.60.40.2500">
    <property type="match status" value="1"/>
</dbReference>
<evidence type="ECO:0000256" key="2">
    <source>
        <dbReference type="ARBA" id="ARBA00022729"/>
    </source>
</evidence>
<dbReference type="EMBL" id="AY422215">
    <property type="protein sequence ID" value="AAQ97959.1"/>
    <property type="molecule type" value="Genomic_DNA"/>
</dbReference>
<feature type="signal peptide" evidence="3">
    <location>
        <begin position="1"/>
        <end position="22"/>
    </location>
</feature>
<evidence type="ECO:0000256" key="3">
    <source>
        <dbReference type="SAM" id="SignalP"/>
    </source>
</evidence>
<dbReference type="InterPro" id="IPR033645">
    <property type="entry name" value="VirB9/CagX/TrbG_C"/>
</dbReference>
<organism evidence="4">
    <name type="scientific">Erwinia amylovora</name>
    <name type="common">Fire blight bacteria</name>
    <dbReference type="NCBI Taxonomy" id="552"/>
    <lineage>
        <taxon>Bacteria</taxon>
        <taxon>Pseudomonadati</taxon>
        <taxon>Pseudomonadota</taxon>
        <taxon>Gammaproteobacteria</taxon>
        <taxon>Enterobacterales</taxon>
        <taxon>Erwiniaceae</taxon>
        <taxon>Erwinia</taxon>
    </lineage>
</organism>
<dbReference type="InterPro" id="IPR038161">
    <property type="entry name" value="VirB9/CagX/TrbG_C_sf"/>
</dbReference>
<geneLocation type="plasmid" evidence="4">
    <name>pEU30</name>
</geneLocation>
<reference evidence="4" key="1">
    <citation type="submission" date="2003-09" db="EMBL/GenBank/DDBJ databases">
        <title>Plasmid diversity in Erwinia amylovora: sequence determination of pEU30 (30,314 bp) and pEL60 (60,145 bp) and analysis of variation in plasmid pEA29.</title>
        <authorList>
            <person name="Foster G.C."/>
            <person name="McGhee G.C."/>
            <person name="Jones A.L."/>
            <person name="Sundin G.W."/>
        </authorList>
    </citation>
    <scope>NUCLEOTIDE SEQUENCE</scope>
    <source>
        <strain evidence="4">UTRJ2</strain>
        <plasmid evidence="4">pEU30</plasmid>
    </source>
</reference>
<sequence length="275" mass="30801">MKRSLTVLAACLTLSLCQVAQAEVSGRGGQLDRRVQVAIYSADNVFRIYTMKNRISAIELGPGETINMDTGAMVVGKPGDQNNHEWIIGANKAGTMILIKPSEYATDPETNVFISTNVRTYLIELKLTDRPALMTYLLRFDYPKPPKPSDTPFKGRELNVNPCKGTINVNRQYRKRGDMPLSPYEIWDNGTFTCMRFPTNAPRPAVYQVLPDGTETLVNLHQVNDIEVIHAVSRSFRLRMNDLVLELRTEANNTGWYNYNGTTNGQILGVKNGSQ</sequence>
<dbReference type="InterPro" id="IPR010258">
    <property type="entry name" value="Conjugal_tfr_TrbG/VirB9/CagX"/>
</dbReference>
<proteinExistence type="inferred from homology"/>